<evidence type="ECO:0000259" key="4">
    <source>
        <dbReference type="Pfam" id="PF25225"/>
    </source>
</evidence>
<evidence type="ECO:0000313" key="8">
    <source>
        <dbReference type="Proteomes" id="UP000231990"/>
    </source>
</evidence>
<dbReference type="Pfam" id="PF13387">
    <property type="entry name" value="Lnb_N"/>
    <property type="match status" value="1"/>
</dbReference>
<keyword evidence="1" id="KW-0812">Transmembrane</keyword>
<comment type="caution">
    <text evidence="6">The sequence shown here is derived from an EMBL/GenBank/DDBJ whole genome shotgun (WGS) entry which is preliminary data.</text>
</comment>
<keyword evidence="1" id="KW-1133">Transmembrane helix</keyword>
<keyword evidence="1" id="KW-0472">Membrane</keyword>
<feature type="domain" description="DUF7843" evidence="4">
    <location>
        <begin position="106"/>
        <end position="183"/>
    </location>
</feature>
<dbReference type="InterPro" id="IPR025178">
    <property type="entry name" value="Lnb_N"/>
</dbReference>
<feature type="domain" description="Lnb N-terminal periplasmic" evidence="2">
    <location>
        <begin position="200"/>
        <end position="369"/>
    </location>
</feature>
<evidence type="ECO:0000256" key="1">
    <source>
        <dbReference type="SAM" id="Phobius"/>
    </source>
</evidence>
<feature type="domain" description="DUF7840" evidence="3">
    <location>
        <begin position="478"/>
        <end position="703"/>
    </location>
</feature>
<dbReference type="Pfam" id="PF25225">
    <property type="entry name" value="DUF7843"/>
    <property type="match status" value="1"/>
</dbReference>
<proteinExistence type="predicted"/>
<dbReference type="AlphaFoldDB" id="A0A2M9ZN79"/>
<evidence type="ECO:0000313" key="7">
    <source>
        <dbReference type="Proteomes" id="UP000231962"/>
    </source>
</evidence>
<dbReference type="InterPro" id="IPR057165">
    <property type="entry name" value="DUF7843"/>
</dbReference>
<protein>
    <submittedName>
        <fullName evidence="6">Uncharacterized protein</fullName>
    </submittedName>
</protein>
<dbReference type="Proteomes" id="UP000231962">
    <property type="component" value="Unassembled WGS sequence"/>
</dbReference>
<sequence>MNLLNRPEERFSVHRAIFFPNNSFFYKALLLILFFFFTGAYLYGSPSENSNPSDEKEFEEKKRIRTAVENMEFELQRNRRFSQYIPESSEQKEYLSTLIQEVEEKKLHLTTSWLRLLRYKKRLFSGYESESDSPIFFLSENGKFDPKAELEANLRAFFVSTPVGETEENPKCMFPERYKWLKEVLQLDESKIGAATCPRFETWKTAIYPKTISLVFSSYYMHAPASMFGHTFLKLNSGIESKSELLDYSVNYAANPNTSNPFLYAFLGLTGGYPGSFSVQPYYINIFEYNDMESRDLWEYKLDLKKEEIDRLVRHLWEMRRNYFDYFFLTENCSYHLIGLLEVAKPDLHLSEKLSWIVPPAETVKVFFEGGPAITQIYFRASLYTKIKEQIRELTDKEKSLFWDMIESADPNLLHLIDSKYHRKSLILESLITALRYKKSRSQLTDLENAFYQKILIDRSKITEDAKGPTEKILLPDTSPEKSHSLSRVSVGYGASSEGSFVDLKARISHHDLLNRDKGHVPNSEVQILDFTIRKYENAPPEIFAFHLVRLFALVPYNSISKDISYSIDLGMETVWIKSEKESNVTKTKASNLDFSVGYSFQNEFSKSKFLPVFVLMTGVKSQGSPELIRGHRTGPQINLLSILEFEPWKAVFSASYYYYLVSDNRNDYSVGLQIRYSVHKDHEIRAEIKTFQNYSESLLSYHLLF</sequence>
<keyword evidence="7" id="KW-1185">Reference proteome</keyword>
<evidence type="ECO:0000313" key="6">
    <source>
        <dbReference type="EMBL" id="PJZ73431.1"/>
    </source>
</evidence>
<dbReference type="EMBL" id="NPDY01000014">
    <property type="protein sequence ID" value="PJZ68951.1"/>
    <property type="molecule type" value="Genomic_DNA"/>
</dbReference>
<evidence type="ECO:0000259" key="2">
    <source>
        <dbReference type="Pfam" id="PF13387"/>
    </source>
</evidence>
<evidence type="ECO:0000313" key="5">
    <source>
        <dbReference type="EMBL" id="PJZ68951.1"/>
    </source>
</evidence>
<dbReference type="Proteomes" id="UP000231990">
    <property type="component" value="Unassembled WGS sequence"/>
</dbReference>
<evidence type="ECO:0000259" key="3">
    <source>
        <dbReference type="Pfam" id="PF25222"/>
    </source>
</evidence>
<name>A0A2M9ZN79_9LEPT</name>
<accession>A0A2M9ZN79</accession>
<reference evidence="7 8" key="1">
    <citation type="submission" date="2017-07" db="EMBL/GenBank/DDBJ databases">
        <title>Leptospira spp. isolated from tropical soils.</title>
        <authorList>
            <person name="Thibeaux R."/>
            <person name="Iraola G."/>
            <person name="Ferres I."/>
            <person name="Bierque E."/>
            <person name="Girault D."/>
            <person name="Soupe-Gilbert M.-E."/>
            <person name="Picardeau M."/>
            <person name="Goarant C."/>
        </authorList>
    </citation>
    <scope>NUCLEOTIDE SEQUENCE [LARGE SCALE GENOMIC DNA]</scope>
    <source>
        <strain evidence="6 8">FH1-B-B1</strain>
        <strain evidence="5 7">FH1-B-C1</strain>
    </source>
</reference>
<organism evidence="6 8">
    <name type="scientific">Leptospira perolatii</name>
    <dbReference type="NCBI Taxonomy" id="2023191"/>
    <lineage>
        <taxon>Bacteria</taxon>
        <taxon>Pseudomonadati</taxon>
        <taxon>Spirochaetota</taxon>
        <taxon>Spirochaetia</taxon>
        <taxon>Leptospirales</taxon>
        <taxon>Leptospiraceae</taxon>
        <taxon>Leptospira</taxon>
    </lineage>
</organism>
<gene>
    <name evidence="5" type="ORF">CH360_13835</name>
    <name evidence="6" type="ORF">CH373_07880</name>
</gene>
<dbReference type="InterPro" id="IPR057162">
    <property type="entry name" value="DUF7840"/>
</dbReference>
<dbReference type="EMBL" id="NPDZ01000004">
    <property type="protein sequence ID" value="PJZ73431.1"/>
    <property type="molecule type" value="Genomic_DNA"/>
</dbReference>
<dbReference type="Pfam" id="PF25222">
    <property type="entry name" value="DUF7840"/>
    <property type="match status" value="1"/>
</dbReference>
<feature type="transmembrane region" description="Helical" evidence="1">
    <location>
        <begin position="24"/>
        <end position="43"/>
    </location>
</feature>